<organism evidence="2 3">
    <name type="scientific">Cryomorpha ignava</name>
    <dbReference type="NCBI Taxonomy" id="101383"/>
    <lineage>
        <taxon>Bacteria</taxon>
        <taxon>Pseudomonadati</taxon>
        <taxon>Bacteroidota</taxon>
        <taxon>Flavobacteriia</taxon>
        <taxon>Flavobacteriales</taxon>
        <taxon>Cryomorphaceae</taxon>
        <taxon>Cryomorpha</taxon>
    </lineage>
</organism>
<evidence type="ECO:0000313" key="3">
    <source>
        <dbReference type="Proteomes" id="UP000486602"/>
    </source>
</evidence>
<evidence type="ECO:0000256" key="1">
    <source>
        <dbReference type="SAM" id="SignalP"/>
    </source>
</evidence>
<keyword evidence="1" id="KW-0732">Signal</keyword>
<gene>
    <name evidence="2" type="ORF">G3O08_17945</name>
</gene>
<sequence length="297" mass="33309">MKKIIFSAALLSIAAFVCAQEVTAQDSKLDDSMLWSIVNPKAPADTSYLFGTIHQISQKDFSMSDKVVDALYKSEALVTEVDLSNPDMVGEMMSRMTMKDGMTLEKLLSKKEYASLNGFMLEGTGQSLSLYNDKKPFVTSIAIMNYFIDGAPASYDLVLTQMAVNDSMKILGLESISQQMDMLDKMSYKEQAKYLMELVDESEKTKALFGEMVSAYKGERLTDLSELLDENMHSEEEKKVMITDRNKNWVPLIEYILQENRSFFAVGSGHLAGKSGLIYLLRAAGFEVEPVFEKVEE</sequence>
<evidence type="ECO:0000313" key="2">
    <source>
        <dbReference type="EMBL" id="NEN25382.1"/>
    </source>
</evidence>
<dbReference type="AlphaFoldDB" id="A0A7K3WX01"/>
<feature type="chain" id="PRO_5029754788" evidence="1">
    <location>
        <begin position="20"/>
        <end position="297"/>
    </location>
</feature>
<dbReference type="CDD" id="cd14789">
    <property type="entry name" value="Tiki"/>
    <property type="match status" value="1"/>
</dbReference>
<reference evidence="2 3" key="1">
    <citation type="submission" date="2020-02" db="EMBL/GenBank/DDBJ databases">
        <title>Out from the shadows clarifying the taxonomy of the family Cryomorphaceae and related taxa by utilizing the GTDB taxonomic framework.</title>
        <authorList>
            <person name="Bowman J.P."/>
        </authorList>
    </citation>
    <scope>NUCLEOTIDE SEQUENCE [LARGE SCALE GENOMIC DNA]</scope>
    <source>
        <strain evidence="2 3">QSSC 1-22</strain>
    </source>
</reference>
<name>A0A7K3WX01_9FLAO</name>
<proteinExistence type="predicted"/>
<dbReference type="InterPro" id="IPR002816">
    <property type="entry name" value="TraB/PrgY/GumN_fam"/>
</dbReference>
<dbReference type="Pfam" id="PF01963">
    <property type="entry name" value="TraB_PrgY_gumN"/>
    <property type="match status" value="1"/>
</dbReference>
<dbReference type="PANTHER" id="PTHR40590:SF1">
    <property type="entry name" value="CYTOPLASMIC PROTEIN"/>
    <property type="match status" value="1"/>
</dbReference>
<dbReference type="RefSeq" id="WP_163286839.1">
    <property type="nucleotide sequence ID" value="NZ_JAAGVY010000051.1"/>
</dbReference>
<dbReference type="EMBL" id="JAAGVY010000051">
    <property type="protein sequence ID" value="NEN25382.1"/>
    <property type="molecule type" value="Genomic_DNA"/>
</dbReference>
<protein>
    <submittedName>
        <fullName evidence="2">TraB/GumN family protein</fullName>
    </submittedName>
</protein>
<dbReference type="PANTHER" id="PTHR40590">
    <property type="entry name" value="CYTOPLASMIC PROTEIN-RELATED"/>
    <property type="match status" value="1"/>
</dbReference>
<dbReference type="InterPro" id="IPR047111">
    <property type="entry name" value="YbaP-like"/>
</dbReference>
<feature type="signal peptide" evidence="1">
    <location>
        <begin position="1"/>
        <end position="19"/>
    </location>
</feature>
<accession>A0A7K3WX01</accession>
<comment type="caution">
    <text evidence="2">The sequence shown here is derived from an EMBL/GenBank/DDBJ whole genome shotgun (WGS) entry which is preliminary data.</text>
</comment>
<keyword evidence="3" id="KW-1185">Reference proteome</keyword>
<dbReference type="Proteomes" id="UP000486602">
    <property type="component" value="Unassembled WGS sequence"/>
</dbReference>